<dbReference type="Proteomes" id="UP000254792">
    <property type="component" value="Chromosome"/>
</dbReference>
<dbReference type="RefSeq" id="WP_115558454.1">
    <property type="nucleotide sequence ID" value="NZ_CP031376.1"/>
</dbReference>
<dbReference type="AlphaFoldDB" id="A0A345Z4N0"/>
<keyword evidence="1" id="KW-1133">Transmembrane helix</keyword>
<evidence type="ECO:0000256" key="1">
    <source>
        <dbReference type="SAM" id="Phobius"/>
    </source>
</evidence>
<keyword evidence="3" id="KW-1185">Reference proteome</keyword>
<feature type="transmembrane region" description="Helical" evidence="1">
    <location>
        <begin position="117"/>
        <end position="138"/>
    </location>
</feature>
<feature type="transmembrane region" description="Helical" evidence="1">
    <location>
        <begin position="7"/>
        <end position="30"/>
    </location>
</feature>
<keyword evidence="1" id="KW-0812">Transmembrane</keyword>
<feature type="transmembrane region" description="Helical" evidence="1">
    <location>
        <begin position="190"/>
        <end position="213"/>
    </location>
</feature>
<protein>
    <submittedName>
        <fullName evidence="2">Uncharacterized protein</fullName>
    </submittedName>
</protein>
<reference evidence="2 3" key="1">
    <citation type="submission" date="2018-07" db="EMBL/GenBank/DDBJ databases">
        <title>Complete genome sequence of Spiroplasma alleghenense PLHS-1 (ATCC 51752).</title>
        <authorList>
            <person name="Chou L."/>
            <person name="Lee T.-Y."/>
            <person name="Tsai Y.-M."/>
            <person name="Kuo C.-H."/>
        </authorList>
    </citation>
    <scope>NUCLEOTIDE SEQUENCE [LARGE SCALE GENOMIC DNA]</scope>
    <source>
        <strain evidence="2 3">PLHS-1</strain>
    </source>
</reference>
<gene>
    <name evidence="2" type="ORF">SALLE_v1c08890</name>
</gene>
<keyword evidence="1" id="KW-0472">Membrane</keyword>
<feature type="transmembrane region" description="Helical" evidence="1">
    <location>
        <begin position="83"/>
        <end position="105"/>
    </location>
</feature>
<dbReference type="EMBL" id="CP031376">
    <property type="protein sequence ID" value="AXK51559.1"/>
    <property type="molecule type" value="Genomic_DNA"/>
</dbReference>
<evidence type="ECO:0000313" key="2">
    <source>
        <dbReference type="EMBL" id="AXK51559.1"/>
    </source>
</evidence>
<sequence>MKSFNNKYVYIIVTLSFLTGLFNLIFYIILSNEKVSLSKIPLVEQDYFNGFINKNNRSVANQIFNPVLMIVSFGNLGSSSSKFMTQIVLIPFWIVIIIPVVLIPLIHNKLLNGSIMLFYGIIMMILTINICVQLILFLKPDIYEITLNKHLDWYFGENFLEQKIGAEALSSQTSTAALGLKSLFGIEYKIMAIMTIIFGLGSVIAIFISFIFYRTWMI</sequence>
<organism evidence="2 3">
    <name type="scientific">Spiroplasma alleghenense</name>
    <dbReference type="NCBI Taxonomy" id="216931"/>
    <lineage>
        <taxon>Bacteria</taxon>
        <taxon>Bacillati</taxon>
        <taxon>Mycoplasmatota</taxon>
        <taxon>Mollicutes</taxon>
        <taxon>Entomoplasmatales</taxon>
        <taxon>Spiroplasmataceae</taxon>
        <taxon>Spiroplasma</taxon>
    </lineage>
</organism>
<evidence type="ECO:0000313" key="3">
    <source>
        <dbReference type="Proteomes" id="UP000254792"/>
    </source>
</evidence>
<name>A0A345Z4N0_9MOLU</name>
<accession>A0A345Z4N0</accession>
<proteinExistence type="predicted"/>
<dbReference type="KEGG" id="salx:SALLE_v1c08890"/>